<dbReference type="RefSeq" id="XP_041200079.1">
    <property type="nucleotide sequence ID" value="XM_041332216.1"/>
</dbReference>
<dbReference type="AlphaFoldDB" id="A0A9P7JKD4"/>
<name>A0A9P7JKD4_9AGAM</name>
<reference evidence="1" key="1">
    <citation type="journal article" date="2020" name="New Phytol.">
        <title>Comparative genomics reveals dynamic genome evolution in host specialist ectomycorrhizal fungi.</title>
        <authorList>
            <person name="Lofgren L.A."/>
            <person name="Nguyen N.H."/>
            <person name="Vilgalys R."/>
            <person name="Ruytinx J."/>
            <person name="Liao H.L."/>
            <person name="Branco S."/>
            <person name="Kuo A."/>
            <person name="LaButti K."/>
            <person name="Lipzen A."/>
            <person name="Andreopoulos W."/>
            <person name="Pangilinan J."/>
            <person name="Riley R."/>
            <person name="Hundley H."/>
            <person name="Na H."/>
            <person name="Barry K."/>
            <person name="Grigoriev I.V."/>
            <person name="Stajich J.E."/>
            <person name="Kennedy P.G."/>
        </authorList>
    </citation>
    <scope>NUCLEOTIDE SEQUENCE</scope>
    <source>
        <strain evidence="1">MN1</strain>
    </source>
</reference>
<sequence length="556" mass="61020">MHSYLQPPASPLASVSTNTGLLLAPANIQNFRSSNVIQQREVTKYLVVVHPEPMHGTVHTEYEQLFREMHALIPQKIGSFILQARNLGLMFQIEGNFQKDDTTASLILSGSSSPSSSTGRLTPTSQFPWSFMMTGKGQCSAHGAKLLPSRSSPEHVMHRDLQKNGSRLPVPSAPYHEHQLVFILPLWDIIAGPVNGHGMHCCLVPQSSMKTLRRSTALLCVSLTPRSLFDFIGLLSIGLLSINLLSIDLLFISLLIISVCDITAPSTMLAAQGFLAVCKTFCQVGTSDEPILPEDVEITDCMALNMVIGLITANIGHGVGNGPMHTFWGTLITLITQYSGHWQLISDTGLIICTGFILEMELLPILPHVLVYLLDTYQTSIAQPFLDVVSPVTSQHLCSWPPLITVNLSTGHRELNVTFACDPYTMILEIDGTVQISQLCQLSEAVQESLGQQLYFHINGPGSTQSIIQGMFAGHTLTSPEQVINLISYQPIEQCSIHLCMGYIPDLDYTTLAEQFMEHLKCYLCGHGAPYALDGSALFEEPSHSNDTLLRSHLFL</sequence>
<evidence type="ECO:0000313" key="1">
    <source>
        <dbReference type="EMBL" id="KAG1827232.1"/>
    </source>
</evidence>
<dbReference type="OrthoDB" id="2693486at2759"/>
<keyword evidence="2" id="KW-1185">Reference proteome</keyword>
<protein>
    <submittedName>
        <fullName evidence="1">Uncharacterized protein</fullName>
    </submittedName>
</protein>
<gene>
    <name evidence="1" type="ORF">BJ212DRAFT_1294562</name>
</gene>
<evidence type="ECO:0000313" key="2">
    <source>
        <dbReference type="Proteomes" id="UP000807769"/>
    </source>
</evidence>
<dbReference type="EMBL" id="JABBWG010000001">
    <property type="protein sequence ID" value="KAG1827232.1"/>
    <property type="molecule type" value="Genomic_DNA"/>
</dbReference>
<comment type="caution">
    <text evidence="1">The sequence shown here is derived from an EMBL/GenBank/DDBJ whole genome shotgun (WGS) entry which is preliminary data.</text>
</comment>
<dbReference type="GeneID" id="64626233"/>
<dbReference type="Proteomes" id="UP000807769">
    <property type="component" value="Unassembled WGS sequence"/>
</dbReference>
<accession>A0A9P7JKD4</accession>
<organism evidence="1 2">
    <name type="scientific">Suillus subaureus</name>
    <dbReference type="NCBI Taxonomy" id="48587"/>
    <lineage>
        <taxon>Eukaryota</taxon>
        <taxon>Fungi</taxon>
        <taxon>Dikarya</taxon>
        <taxon>Basidiomycota</taxon>
        <taxon>Agaricomycotina</taxon>
        <taxon>Agaricomycetes</taxon>
        <taxon>Agaricomycetidae</taxon>
        <taxon>Boletales</taxon>
        <taxon>Suillineae</taxon>
        <taxon>Suillaceae</taxon>
        <taxon>Suillus</taxon>
    </lineage>
</organism>
<proteinExistence type="predicted"/>